<dbReference type="PANTHER" id="PTHR44169:SF6">
    <property type="entry name" value="NADPH-DEPENDENT 1-ACYLDIHYDROXYACETONE PHOSPHATE REDUCTASE"/>
    <property type="match status" value="1"/>
</dbReference>
<protein>
    <submittedName>
        <fullName evidence="4">SDR family oxidoreductase</fullName>
    </submittedName>
</protein>
<keyword evidence="5" id="KW-1185">Reference proteome</keyword>
<evidence type="ECO:0000313" key="5">
    <source>
        <dbReference type="Proteomes" id="UP001365781"/>
    </source>
</evidence>
<gene>
    <name evidence="4" type="ORF">WB403_34365</name>
</gene>
<evidence type="ECO:0000256" key="1">
    <source>
        <dbReference type="ARBA" id="ARBA00006484"/>
    </source>
</evidence>
<evidence type="ECO:0000256" key="3">
    <source>
        <dbReference type="RuleBase" id="RU000363"/>
    </source>
</evidence>
<dbReference type="PROSITE" id="PS00061">
    <property type="entry name" value="ADH_SHORT"/>
    <property type="match status" value="1"/>
</dbReference>
<dbReference type="RefSeq" id="WP_336541014.1">
    <property type="nucleotide sequence ID" value="NZ_JBBAYL010000022.1"/>
</dbReference>
<dbReference type="NCBIfam" id="NF006119">
    <property type="entry name" value="PRK08264.1-5"/>
    <property type="match status" value="1"/>
</dbReference>
<dbReference type="InterPro" id="IPR036291">
    <property type="entry name" value="NAD(P)-bd_dom_sf"/>
</dbReference>
<evidence type="ECO:0000313" key="4">
    <source>
        <dbReference type="EMBL" id="MEI5614231.1"/>
    </source>
</evidence>
<sequence length="238" mass="24630">MKIEGSVALVTGANRGIGKAFADELLARGATKVYAAVRDVATITDPRLTPVALDVTDPAAVAAAAAQFTDVTIAVNNAGIASINPALSASLDVARNELEVNYFGLISMTQAFAPVIEANGGGAFVNMLSVASWAAYPVTATYGGSKAAAWSYTNAARQQLKTQGTEVVAVHVGPVDTDMQAGFDVPKTPPADVARSALDALEEGRPEAIVDEMSRNVKSTLHDDQALLYPAIEAQLAD</sequence>
<proteinExistence type="inferred from homology"/>
<dbReference type="InterPro" id="IPR002347">
    <property type="entry name" value="SDR_fam"/>
</dbReference>
<dbReference type="EMBL" id="JBBAYM010000027">
    <property type="protein sequence ID" value="MEI5614231.1"/>
    <property type="molecule type" value="Genomic_DNA"/>
</dbReference>
<dbReference type="SUPFAM" id="SSF51735">
    <property type="entry name" value="NAD(P)-binding Rossmann-fold domains"/>
    <property type="match status" value="1"/>
</dbReference>
<dbReference type="InterPro" id="IPR020904">
    <property type="entry name" value="Sc_DH/Rdtase_CS"/>
</dbReference>
<comment type="caution">
    <text evidence="4">The sequence shown here is derived from an EMBL/GenBank/DDBJ whole genome shotgun (WGS) entry which is preliminary data.</text>
</comment>
<dbReference type="PRINTS" id="PR00080">
    <property type="entry name" value="SDRFAMILY"/>
</dbReference>
<dbReference type="Proteomes" id="UP001365781">
    <property type="component" value="Unassembled WGS sequence"/>
</dbReference>
<accession>A0ABU8GPD5</accession>
<reference evidence="4 5" key="1">
    <citation type="submission" date="2024-03" db="EMBL/GenBank/DDBJ databases">
        <title>First Report of Pectobacterium brasiliscabiei causing potato scab in china.</title>
        <authorList>
            <person name="Handique U."/>
        </authorList>
    </citation>
    <scope>NUCLEOTIDE SEQUENCE [LARGE SCALE GENOMIC DNA]</scope>
    <source>
        <strain evidence="4 5">ZRIMU1503</strain>
    </source>
</reference>
<dbReference type="Pfam" id="PF00106">
    <property type="entry name" value="adh_short"/>
    <property type="match status" value="1"/>
</dbReference>
<name>A0ABU8GPD5_9ACTN</name>
<organism evidence="4 5">
    <name type="scientific">Streptomyces brasiliscabiei</name>
    <dbReference type="NCBI Taxonomy" id="2736302"/>
    <lineage>
        <taxon>Bacteria</taxon>
        <taxon>Bacillati</taxon>
        <taxon>Actinomycetota</taxon>
        <taxon>Actinomycetes</taxon>
        <taxon>Kitasatosporales</taxon>
        <taxon>Streptomycetaceae</taxon>
        <taxon>Streptomyces</taxon>
    </lineage>
</organism>
<comment type="similarity">
    <text evidence="1 3">Belongs to the short-chain dehydrogenases/reductases (SDR) family.</text>
</comment>
<keyword evidence="2" id="KW-0560">Oxidoreductase</keyword>
<dbReference type="PANTHER" id="PTHR44169">
    <property type="entry name" value="NADPH-DEPENDENT 1-ACYLDIHYDROXYACETONE PHOSPHATE REDUCTASE"/>
    <property type="match status" value="1"/>
</dbReference>
<dbReference type="PRINTS" id="PR00081">
    <property type="entry name" value="GDHRDH"/>
</dbReference>
<dbReference type="Gene3D" id="3.40.50.720">
    <property type="entry name" value="NAD(P)-binding Rossmann-like Domain"/>
    <property type="match status" value="1"/>
</dbReference>
<evidence type="ECO:0000256" key="2">
    <source>
        <dbReference type="ARBA" id="ARBA00023002"/>
    </source>
</evidence>